<accession>A0A1Q8E8E6</accession>
<proteinExistence type="predicted"/>
<comment type="caution">
    <text evidence="1">The sequence shown here is derived from an EMBL/GenBank/DDBJ whole genome shotgun (WGS) entry which is preliminary data.</text>
</comment>
<keyword evidence="2" id="KW-1185">Reference proteome</keyword>
<organism evidence="1 2">
    <name type="scientific">Streptococcus cuniculi</name>
    <dbReference type="NCBI Taxonomy" id="1432788"/>
    <lineage>
        <taxon>Bacteria</taxon>
        <taxon>Bacillati</taxon>
        <taxon>Bacillota</taxon>
        <taxon>Bacilli</taxon>
        <taxon>Lactobacillales</taxon>
        <taxon>Streptococcaceae</taxon>
        <taxon>Streptococcus</taxon>
    </lineage>
</organism>
<name>A0A1Q8E8E6_9STRE</name>
<evidence type="ECO:0000313" key="2">
    <source>
        <dbReference type="Proteomes" id="UP000186890"/>
    </source>
</evidence>
<gene>
    <name evidence="1" type="ORF">BU202_03460</name>
</gene>
<evidence type="ECO:0000313" key="1">
    <source>
        <dbReference type="EMBL" id="OLF48062.1"/>
    </source>
</evidence>
<dbReference type="EMBL" id="MSJM01000003">
    <property type="protein sequence ID" value="OLF48062.1"/>
    <property type="molecule type" value="Genomic_DNA"/>
</dbReference>
<protein>
    <submittedName>
        <fullName evidence="1">Uncharacterized protein</fullName>
    </submittedName>
</protein>
<reference evidence="2" key="1">
    <citation type="submission" date="2016-12" db="EMBL/GenBank/DDBJ databases">
        <authorList>
            <person name="Gulvik C.A."/>
        </authorList>
    </citation>
    <scope>NUCLEOTIDE SEQUENCE [LARGE SCALE GENOMIC DNA]</scope>
    <source>
        <strain evidence="2">NED12-00049-6B</strain>
    </source>
</reference>
<dbReference type="Proteomes" id="UP000186890">
    <property type="component" value="Unassembled WGS sequence"/>
</dbReference>
<sequence>MINDRKARPRAWLFLCLGQGKELQVELAFIKATERCPNLYSIHYKFHQYCGKKECEGLMNIWYNRK</sequence>
<dbReference type="AlphaFoldDB" id="A0A1Q8E8E6"/>